<reference evidence="2" key="1">
    <citation type="journal article" date="2019" name="Int. J. Syst. Evol. Microbiol.">
        <title>The Global Catalogue of Microorganisms (GCM) 10K type strain sequencing project: providing services to taxonomists for standard genome sequencing and annotation.</title>
        <authorList>
            <consortium name="The Broad Institute Genomics Platform"/>
            <consortium name="The Broad Institute Genome Sequencing Center for Infectious Disease"/>
            <person name="Wu L."/>
            <person name="Ma J."/>
        </authorList>
    </citation>
    <scope>NUCLEOTIDE SEQUENCE [LARGE SCALE GENOMIC DNA]</scope>
    <source>
        <strain evidence="2">KCTC 42248</strain>
    </source>
</reference>
<keyword evidence="1" id="KW-0238">DNA-binding</keyword>
<dbReference type="InterPro" id="IPR010994">
    <property type="entry name" value="RuvA_2-like"/>
</dbReference>
<accession>A0ABW5NMU8</accession>
<dbReference type="PANTHER" id="PTHR21180">
    <property type="entry name" value="ENDONUCLEASE/EXONUCLEASE/PHOSPHATASE FAMILY DOMAIN-CONTAINING PROTEIN 1"/>
    <property type="match status" value="1"/>
</dbReference>
<protein>
    <submittedName>
        <fullName evidence="1">ComEA family DNA-binding protein</fullName>
    </submittedName>
</protein>
<dbReference type="InterPro" id="IPR051675">
    <property type="entry name" value="Endo/Exo/Phosphatase_dom_1"/>
</dbReference>
<name>A0ABW5NMU8_9SPHI</name>
<dbReference type="EMBL" id="JBHUMA010000006">
    <property type="protein sequence ID" value="MFD2599715.1"/>
    <property type="molecule type" value="Genomic_DNA"/>
</dbReference>
<proteinExistence type="predicted"/>
<gene>
    <name evidence="1" type="ORF">ACFSQ3_12210</name>
</gene>
<comment type="caution">
    <text evidence="1">The sequence shown here is derived from an EMBL/GenBank/DDBJ whole genome shotgun (WGS) entry which is preliminary data.</text>
</comment>
<keyword evidence="2" id="KW-1185">Reference proteome</keyword>
<dbReference type="Proteomes" id="UP001597393">
    <property type="component" value="Unassembled WGS sequence"/>
</dbReference>
<dbReference type="Gene3D" id="1.10.150.280">
    <property type="entry name" value="AF1531-like domain"/>
    <property type="match status" value="2"/>
</dbReference>
<dbReference type="Pfam" id="PF12836">
    <property type="entry name" value="HHH_3"/>
    <property type="match status" value="2"/>
</dbReference>
<organism evidence="1 2">
    <name type="scientific">Sphingobacterium corticis</name>
    <dbReference type="NCBI Taxonomy" id="1812823"/>
    <lineage>
        <taxon>Bacteria</taxon>
        <taxon>Pseudomonadati</taxon>
        <taxon>Bacteroidota</taxon>
        <taxon>Sphingobacteriia</taxon>
        <taxon>Sphingobacteriales</taxon>
        <taxon>Sphingobacteriaceae</taxon>
        <taxon>Sphingobacterium</taxon>
    </lineage>
</organism>
<dbReference type="SUPFAM" id="SSF47781">
    <property type="entry name" value="RuvA domain 2-like"/>
    <property type="match status" value="3"/>
</dbReference>
<dbReference type="PANTHER" id="PTHR21180:SF32">
    <property type="entry name" value="ENDONUCLEASE_EXONUCLEASE_PHOSPHATASE FAMILY DOMAIN-CONTAINING PROTEIN 1"/>
    <property type="match status" value="1"/>
</dbReference>
<evidence type="ECO:0000313" key="2">
    <source>
        <dbReference type="Proteomes" id="UP001597393"/>
    </source>
</evidence>
<evidence type="ECO:0000313" key="1">
    <source>
        <dbReference type="EMBL" id="MFD2599715.1"/>
    </source>
</evidence>
<dbReference type="GO" id="GO:0003677">
    <property type="term" value="F:DNA binding"/>
    <property type="evidence" value="ECO:0007669"/>
    <property type="project" value="UniProtKB-KW"/>
</dbReference>
<sequence>MSRRERDGFLTLTIILFLFAIAPALYFSLRRTEPESYELVTFPTAEKTVQGNSERSVRKVKADPASNFDPNTLSDDGWAAWGLSEKQIAVLRRYQKNGGTFKRKDDVRKMYVIDDALYARMEPFIEISNTGSSDRSFSIKSQPEYQSNNYNYDRRDRQSKSLITGKSQSIRIDVNSADTTEWKRLKGIGSVLATRIVRFRDALGGFHDVQQLQEVYGLDPMLVNSWENQLNWDITRIKKLSVNKLYTKELQKHPYIGKKQAQHIVNYRNQHGDFRTINDMRKIVTLNSDFFSKIEPYLDFQ</sequence>